<dbReference type="EnsemblMetazoa" id="tetur21g02390.1">
    <property type="protein sequence ID" value="tetur21g02390.1"/>
    <property type="gene ID" value="tetur21g02390"/>
</dbReference>
<keyword evidence="4" id="KW-1185">Reference proteome</keyword>
<evidence type="ECO:0000313" key="4">
    <source>
        <dbReference type="Proteomes" id="UP000015104"/>
    </source>
</evidence>
<dbReference type="HOGENOM" id="CLU_355780_0_0_1"/>
<evidence type="ECO:0000313" key="3">
    <source>
        <dbReference type="EnsemblMetazoa" id="tetur21g02390.1"/>
    </source>
</evidence>
<feature type="domain" description="Fibronectin type-III" evidence="2">
    <location>
        <begin position="108"/>
        <end position="202"/>
    </location>
</feature>
<reference evidence="3" key="2">
    <citation type="submission" date="2015-06" db="UniProtKB">
        <authorList>
            <consortium name="EnsemblMetazoa"/>
        </authorList>
    </citation>
    <scope>IDENTIFICATION</scope>
</reference>
<protein>
    <recommendedName>
        <fullName evidence="2">Fibronectin type-III domain-containing protein</fullName>
    </recommendedName>
</protein>
<dbReference type="InterPro" id="IPR003961">
    <property type="entry name" value="FN3_dom"/>
</dbReference>
<dbReference type="Gene3D" id="2.60.40.10">
    <property type="entry name" value="Immunoglobulins"/>
    <property type="match status" value="2"/>
</dbReference>
<proteinExistence type="predicted"/>
<dbReference type="InterPro" id="IPR050964">
    <property type="entry name" value="Striated_Muscle_Regulatory"/>
</dbReference>
<dbReference type="SUPFAM" id="SSF49265">
    <property type="entry name" value="Fibronectin type III"/>
    <property type="match status" value="1"/>
</dbReference>
<dbReference type="Proteomes" id="UP000015104">
    <property type="component" value="Unassembled WGS sequence"/>
</dbReference>
<dbReference type="CDD" id="cd00063">
    <property type="entry name" value="FN3"/>
    <property type="match status" value="2"/>
</dbReference>
<dbReference type="AlphaFoldDB" id="T1KU73"/>
<dbReference type="PROSITE" id="PS50853">
    <property type="entry name" value="FN3"/>
    <property type="match status" value="1"/>
</dbReference>
<dbReference type="InterPro" id="IPR036116">
    <property type="entry name" value="FN3_sf"/>
</dbReference>
<organism evidence="3 4">
    <name type="scientific">Tetranychus urticae</name>
    <name type="common">Two-spotted spider mite</name>
    <dbReference type="NCBI Taxonomy" id="32264"/>
    <lineage>
        <taxon>Eukaryota</taxon>
        <taxon>Metazoa</taxon>
        <taxon>Ecdysozoa</taxon>
        <taxon>Arthropoda</taxon>
        <taxon>Chelicerata</taxon>
        <taxon>Arachnida</taxon>
        <taxon>Acari</taxon>
        <taxon>Acariformes</taxon>
        <taxon>Trombidiformes</taxon>
        <taxon>Prostigmata</taxon>
        <taxon>Eleutherengona</taxon>
        <taxon>Raphignathae</taxon>
        <taxon>Tetranychoidea</taxon>
        <taxon>Tetranychidae</taxon>
        <taxon>Tetranychus</taxon>
    </lineage>
</organism>
<name>T1KU73_TETUR</name>
<evidence type="ECO:0000259" key="2">
    <source>
        <dbReference type="PROSITE" id="PS50853"/>
    </source>
</evidence>
<reference evidence="4" key="1">
    <citation type="submission" date="2011-08" db="EMBL/GenBank/DDBJ databases">
        <authorList>
            <person name="Rombauts S."/>
        </authorList>
    </citation>
    <scope>NUCLEOTIDE SEQUENCE</scope>
    <source>
        <strain evidence="4">London</strain>
    </source>
</reference>
<dbReference type="STRING" id="32264.T1KU73"/>
<dbReference type="InterPro" id="IPR013783">
    <property type="entry name" value="Ig-like_fold"/>
</dbReference>
<dbReference type="PANTHER" id="PTHR13817:SF155">
    <property type="entry name" value="IG-LIKE AND FIBRONECTIN TYPE-III DOMAIN-CONTAINING PROTEIN C25G4.10"/>
    <property type="match status" value="1"/>
</dbReference>
<dbReference type="SMART" id="SM00060">
    <property type="entry name" value="FN3"/>
    <property type="match status" value="1"/>
</dbReference>
<dbReference type="PANTHER" id="PTHR13817">
    <property type="entry name" value="TITIN"/>
    <property type="match status" value="1"/>
</dbReference>
<dbReference type="EMBL" id="CAEY01000550">
    <property type="status" value="NOT_ANNOTATED_CDS"/>
    <property type="molecule type" value="Genomic_DNA"/>
</dbReference>
<sequence length="789" mass="89406">MTIIATELENITLFRNKSQKKLQMMGLNPKINGTLDEFKATNLKPFTMYEITMLAINKFGTSLPSATESTLKPIRPTSELPDIKNAASTMIEFQLFLLSRSHGVLSSPPSDFAVASVHHDWVVLKWSPPKRLGETILKYNIHWRESSKDEVTNYNVSIAKSSPYLLDGLKPGSRYEVYVSAENKYGASRGSSRVIFNETACCTFNLIELEKKEFKNPTSIAVVYVQCVPCNPSTSCSHVEVLISVNEIENGESDFNVTLVAYNMDPSKSHGIMLTFAGQKKTLKFSCLKLDLGSTQSSVYNNKNRLMTGSSIYMNGNLICTWIAQPFTYKQSPYAIELLDLVYNANYSLELQLDENVSIIAQDASELPWYQLGFTKCGGYQIYGDNEYQLIIKKKMNFVQFWINTFDKTPKFLRVSLSHESLFLNILCNYTFPIAAGYSLSFDGTIGSFTDDRPNFNKIVGNLCSVDLPDTFECKKGLCSIWDLTFDLDLSDDEKLIYSLHNLKLNESLSGSRSSYDHQDTGCVESASQPEMIPIIVISLFFVNFIESTNGYDPCSSKVYKLSYGSTDNLLVEAQISVIQHEEIFKSHLNITLIGHNVLENEFRKISLKFQKKDPFFTFTCSKSKTDITKATIWNNDLYQTKGSSVYLPKKLNCWWIVDTKTSRFPNGKQMNWINECDYKVYLISNETSAIVAHNIEDVPICGRKYNKCFGNKNYGNSNFFLVIKPNDCSIIFYLQVKIDDAPAVTEVKFIFSDGTTISIICNHTHYDNVDGNYFKASLFQKNLMKSEK</sequence>
<dbReference type="Pfam" id="PF00041">
    <property type="entry name" value="fn3"/>
    <property type="match status" value="1"/>
</dbReference>
<accession>T1KU73</accession>
<evidence type="ECO:0000256" key="1">
    <source>
        <dbReference type="ARBA" id="ARBA00022737"/>
    </source>
</evidence>
<keyword evidence="1" id="KW-0677">Repeat</keyword>